<dbReference type="SUPFAM" id="SSF51182">
    <property type="entry name" value="RmlC-like cupins"/>
    <property type="match status" value="1"/>
</dbReference>
<evidence type="ECO:0000313" key="1">
    <source>
        <dbReference type="EMBL" id="WPG98621.1"/>
    </source>
</evidence>
<dbReference type="InterPro" id="IPR047121">
    <property type="entry name" value="YjiB-like"/>
</dbReference>
<evidence type="ECO:0008006" key="3">
    <source>
        <dbReference type="Google" id="ProtNLM"/>
    </source>
</evidence>
<protein>
    <recommendedName>
        <fullName evidence="3">Cupin type-1 domain-containing protein</fullName>
    </recommendedName>
</protein>
<dbReference type="Gene3D" id="2.60.120.10">
    <property type="entry name" value="Jelly Rolls"/>
    <property type="match status" value="1"/>
</dbReference>
<organism evidence="1 2">
    <name type="scientific">Acrodontium crateriforme</name>
    <dbReference type="NCBI Taxonomy" id="150365"/>
    <lineage>
        <taxon>Eukaryota</taxon>
        <taxon>Fungi</taxon>
        <taxon>Dikarya</taxon>
        <taxon>Ascomycota</taxon>
        <taxon>Pezizomycotina</taxon>
        <taxon>Dothideomycetes</taxon>
        <taxon>Dothideomycetidae</taxon>
        <taxon>Mycosphaerellales</taxon>
        <taxon>Teratosphaeriaceae</taxon>
        <taxon>Acrodontium</taxon>
    </lineage>
</organism>
<dbReference type="InterPro" id="IPR011051">
    <property type="entry name" value="RmlC_Cupin_sf"/>
</dbReference>
<dbReference type="CDD" id="cd02219">
    <property type="entry name" value="cupin_YjlB-like"/>
    <property type="match status" value="1"/>
</dbReference>
<dbReference type="EMBL" id="CP138581">
    <property type="protein sequence ID" value="WPG98621.1"/>
    <property type="molecule type" value="Genomic_DNA"/>
</dbReference>
<keyword evidence="2" id="KW-1185">Reference proteome</keyword>
<dbReference type="InterPro" id="IPR014710">
    <property type="entry name" value="RmlC-like_jellyroll"/>
</dbReference>
<reference evidence="1 2" key="1">
    <citation type="submission" date="2023-11" db="EMBL/GenBank/DDBJ databases">
        <title>An acidophilic fungus is an integral part of prey digestion in a carnivorous sundew plant.</title>
        <authorList>
            <person name="Tsai I.J."/>
        </authorList>
    </citation>
    <scope>NUCLEOTIDE SEQUENCE [LARGE SCALE GENOMIC DNA]</scope>
    <source>
        <strain evidence="1">169a</strain>
    </source>
</reference>
<sequence>MPTSSNPEVYWTPPSVYAPNSLLPVLVYRNVVPADQGQDAIQKLIEANHWEKRGVWGHIAHAHYHSLTAECYAPISGSTKCLYGASKYDDESQGVRFEMKVGDIAVHPAGVAHCNLESTEDYRYFGLYPEGSSKADSVYTRLEGPQFAAKVNNARTCPIPEWDPIEGKNGPLPRIWREAAAKAAASDCAI</sequence>
<dbReference type="AlphaFoldDB" id="A0AAQ3M543"/>
<gene>
    <name evidence="1" type="ORF">R9X50_00141400</name>
</gene>
<accession>A0AAQ3M543</accession>
<evidence type="ECO:0000313" key="2">
    <source>
        <dbReference type="Proteomes" id="UP001303373"/>
    </source>
</evidence>
<dbReference type="PANTHER" id="PTHR36448:SF2">
    <property type="entry name" value="CUPIN TYPE-1 DOMAIN-CONTAINING PROTEIN"/>
    <property type="match status" value="1"/>
</dbReference>
<dbReference type="PANTHER" id="PTHR36448">
    <property type="entry name" value="BLR7373 PROTEIN"/>
    <property type="match status" value="1"/>
</dbReference>
<name>A0AAQ3M543_9PEZI</name>
<dbReference type="Proteomes" id="UP001303373">
    <property type="component" value="Chromosome 2"/>
</dbReference>
<proteinExistence type="predicted"/>